<keyword evidence="7" id="KW-1185">Reference proteome</keyword>
<protein>
    <submittedName>
        <fullName evidence="6">Regulatory protein</fullName>
    </submittedName>
</protein>
<dbReference type="SUPFAM" id="SSF48498">
    <property type="entry name" value="Tetracyclin repressor-like, C-terminal domain"/>
    <property type="match status" value="1"/>
</dbReference>
<evidence type="ECO:0000313" key="6">
    <source>
        <dbReference type="EMBL" id="VEG46435.1"/>
    </source>
</evidence>
<keyword evidence="1" id="KW-0805">Transcription regulation</keyword>
<evidence type="ECO:0000256" key="3">
    <source>
        <dbReference type="ARBA" id="ARBA00023163"/>
    </source>
</evidence>
<evidence type="ECO:0000256" key="4">
    <source>
        <dbReference type="PROSITE-ProRule" id="PRU00335"/>
    </source>
</evidence>
<dbReference type="Gene3D" id="1.10.10.60">
    <property type="entry name" value="Homeodomain-like"/>
    <property type="match status" value="1"/>
</dbReference>
<dbReference type="GO" id="GO:0000976">
    <property type="term" value="F:transcription cis-regulatory region binding"/>
    <property type="evidence" value="ECO:0007669"/>
    <property type="project" value="TreeGrafter"/>
</dbReference>
<proteinExistence type="predicted"/>
<dbReference type="GO" id="GO:0003700">
    <property type="term" value="F:DNA-binding transcription factor activity"/>
    <property type="evidence" value="ECO:0007669"/>
    <property type="project" value="TreeGrafter"/>
</dbReference>
<evidence type="ECO:0000256" key="2">
    <source>
        <dbReference type="ARBA" id="ARBA00023125"/>
    </source>
</evidence>
<dbReference type="InterPro" id="IPR009057">
    <property type="entry name" value="Homeodomain-like_sf"/>
</dbReference>
<dbReference type="InterPro" id="IPR011075">
    <property type="entry name" value="TetR_C"/>
</dbReference>
<sequence length="196" mass="21448">MRRSLADLKSDCHAAVLAEVAETGLARLTVEGIARRAGVAKTSIYRHWPTVDDLLLDALDRTFPAERPTPGGKNLRADLLRSLDQLTAWLAGPTARAAAAILAERHRRPDLVDALYRRVFDAHGGRFTQTVLRLYAERGEIDAGRITPVVCDIGEAMVIKHQIDTGELPGKAYRTAIVDQVILPALGVQAPNEKTR</sequence>
<keyword evidence="3" id="KW-0804">Transcription</keyword>
<reference evidence="6 7" key="1">
    <citation type="submission" date="2018-12" db="EMBL/GenBank/DDBJ databases">
        <authorList>
            <consortium name="Pathogen Informatics"/>
        </authorList>
    </citation>
    <scope>NUCLEOTIDE SEQUENCE [LARGE SCALE GENOMIC DNA]</scope>
    <source>
        <strain evidence="6 7">NCTC10485</strain>
    </source>
</reference>
<evidence type="ECO:0000256" key="1">
    <source>
        <dbReference type="ARBA" id="ARBA00023015"/>
    </source>
</evidence>
<feature type="DNA-binding region" description="H-T-H motif" evidence="4">
    <location>
        <begin position="29"/>
        <end position="48"/>
    </location>
</feature>
<dbReference type="Proteomes" id="UP000282551">
    <property type="component" value="Chromosome"/>
</dbReference>
<dbReference type="InterPro" id="IPR036271">
    <property type="entry name" value="Tet_transcr_reg_TetR-rel_C_sf"/>
</dbReference>
<organism evidence="6 7">
    <name type="scientific">Mycolicibacterium chitae</name>
    <name type="common">Mycobacterium chitae</name>
    <dbReference type="NCBI Taxonomy" id="1792"/>
    <lineage>
        <taxon>Bacteria</taxon>
        <taxon>Bacillati</taxon>
        <taxon>Actinomycetota</taxon>
        <taxon>Actinomycetes</taxon>
        <taxon>Mycobacteriales</taxon>
        <taxon>Mycobacteriaceae</taxon>
        <taxon>Mycolicibacterium</taxon>
    </lineage>
</organism>
<dbReference type="EMBL" id="LR134355">
    <property type="protein sequence ID" value="VEG46435.1"/>
    <property type="molecule type" value="Genomic_DNA"/>
</dbReference>
<feature type="domain" description="HTH tetR-type" evidence="5">
    <location>
        <begin position="6"/>
        <end position="66"/>
    </location>
</feature>
<dbReference type="PROSITE" id="PS50977">
    <property type="entry name" value="HTH_TETR_2"/>
    <property type="match status" value="1"/>
</dbReference>
<dbReference type="Gene3D" id="1.10.357.10">
    <property type="entry name" value="Tetracycline Repressor, domain 2"/>
    <property type="match status" value="1"/>
</dbReference>
<gene>
    <name evidence="6" type="ORF">NCTC10485_01093</name>
</gene>
<evidence type="ECO:0000313" key="7">
    <source>
        <dbReference type="Proteomes" id="UP000282551"/>
    </source>
</evidence>
<dbReference type="Pfam" id="PF16859">
    <property type="entry name" value="TetR_C_11"/>
    <property type="match status" value="1"/>
</dbReference>
<dbReference type="OrthoDB" id="9796019at2"/>
<name>A0A3S4REF5_MYCCI</name>
<dbReference type="InterPro" id="IPR050109">
    <property type="entry name" value="HTH-type_TetR-like_transc_reg"/>
</dbReference>
<dbReference type="Pfam" id="PF00440">
    <property type="entry name" value="TetR_N"/>
    <property type="match status" value="1"/>
</dbReference>
<dbReference type="InterPro" id="IPR001647">
    <property type="entry name" value="HTH_TetR"/>
</dbReference>
<accession>A0A3S4REF5</accession>
<dbReference type="RefSeq" id="WP_126332792.1">
    <property type="nucleotide sequence ID" value="NZ_AP022604.1"/>
</dbReference>
<keyword evidence="2 4" id="KW-0238">DNA-binding</keyword>
<dbReference type="AlphaFoldDB" id="A0A3S4REF5"/>
<dbReference type="SUPFAM" id="SSF46689">
    <property type="entry name" value="Homeodomain-like"/>
    <property type="match status" value="1"/>
</dbReference>
<dbReference type="PANTHER" id="PTHR30055:SF148">
    <property type="entry name" value="TETR-FAMILY TRANSCRIPTIONAL REGULATOR"/>
    <property type="match status" value="1"/>
</dbReference>
<dbReference type="PANTHER" id="PTHR30055">
    <property type="entry name" value="HTH-TYPE TRANSCRIPTIONAL REGULATOR RUTR"/>
    <property type="match status" value="1"/>
</dbReference>
<evidence type="ECO:0000259" key="5">
    <source>
        <dbReference type="PROSITE" id="PS50977"/>
    </source>
</evidence>